<feature type="non-terminal residue" evidence="1">
    <location>
        <position position="1"/>
    </location>
</feature>
<reference evidence="2" key="1">
    <citation type="submission" date="2017-09" db="EMBL/GenBank/DDBJ databases">
        <title>Depth-based differentiation of microbial function through sediment-hosted aquifers and enrichment of novel symbionts in the deep terrestrial subsurface.</title>
        <authorList>
            <person name="Probst A.J."/>
            <person name="Ladd B."/>
            <person name="Jarett J.K."/>
            <person name="Geller-Mcgrath D.E."/>
            <person name="Sieber C.M.K."/>
            <person name="Emerson J.B."/>
            <person name="Anantharaman K."/>
            <person name="Thomas B.C."/>
            <person name="Malmstrom R."/>
            <person name="Stieglmeier M."/>
            <person name="Klingl A."/>
            <person name="Woyke T."/>
            <person name="Ryan C.M."/>
            <person name="Banfield J.F."/>
        </authorList>
    </citation>
    <scope>NUCLEOTIDE SEQUENCE [LARGE SCALE GENOMIC DNA]</scope>
</reference>
<feature type="non-terminal residue" evidence="1">
    <location>
        <position position="167"/>
    </location>
</feature>
<comment type="caution">
    <text evidence="1">The sequence shown here is derived from an EMBL/GenBank/DDBJ whole genome shotgun (WGS) entry which is preliminary data.</text>
</comment>
<sequence>FDELSPTEICPAPLPETIRIGEKSQIAVNFFTEVKLEKIQFPCTNELVGVKPRELGQTTINRASSAASLPVAVPCSKQFSSPLFPAISGTTFSNFEKFCISNLPEISVEIPEPVCQPVVTEVAQAPAPVAIPIATGGMRPLGSLNISNPEANTIKGDLLLYYFYARA</sequence>
<accession>A0A2M6YCH7</accession>
<dbReference type="AlphaFoldDB" id="A0A2M6YCH7"/>
<dbReference type="EMBL" id="PEXI01000047">
    <property type="protein sequence ID" value="PIU24364.1"/>
    <property type="molecule type" value="Genomic_DNA"/>
</dbReference>
<organism evidence="1 2">
    <name type="scientific">Candidatus Berkelbacteria bacterium CG08_land_8_20_14_0_20_39_8</name>
    <dbReference type="NCBI Taxonomy" id="1974511"/>
    <lineage>
        <taxon>Bacteria</taxon>
        <taxon>Candidatus Berkelbacteria</taxon>
    </lineage>
</organism>
<evidence type="ECO:0000313" key="2">
    <source>
        <dbReference type="Proteomes" id="UP000229896"/>
    </source>
</evidence>
<dbReference type="Proteomes" id="UP000229896">
    <property type="component" value="Unassembled WGS sequence"/>
</dbReference>
<name>A0A2M6YCH7_9BACT</name>
<protein>
    <submittedName>
        <fullName evidence="1">Uncharacterized protein</fullName>
    </submittedName>
</protein>
<gene>
    <name evidence="1" type="ORF">COT12_01380</name>
</gene>
<proteinExistence type="predicted"/>
<evidence type="ECO:0000313" key="1">
    <source>
        <dbReference type="EMBL" id="PIU24364.1"/>
    </source>
</evidence>